<proteinExistence type="predicted"/>
<evidence type="ECO:0000256" key="2">
    <source>
        <dbReference type="ARBA" id="ARBA00023125"/>
    </source>
</evidence>
<protein>
    <submittedName>
        <fullName evidence="5">AraC family transcriptional regulator</fullName>
    </submittedName>
</protein>
<dbReference type="InterPro" id="IPR009057">
    <property type="entry name" value="Homeodomain-like_sf"/>
</dbReference>
<dbReference type="PANTHER" id="PTHR43280:SF32">
    <property type="entry name" value="TRANSCRIPTIONAL REGULATORY PROTEIN"/>
    <property type="match status" value="1"/>
</dbReference>
<evidence type="ECO:0000256" key="1">
    <source>
        <dbReference type="ARBA" id="ARBA00023015"/>
    </source>
</evidence>
<dbReference type="Proteomes" id="UP000284243">
    <property type="component" value="Unassembled WGS sequence"/>
</dbReference>
<dbReference type="EMBL" id="QRYC01000004">
    <property type="protein sequence ID" value="RGU57783.1"/>
    <property type="molecule type" value="Genomic_DNA"/>
</dbReference>
<evidence type="ECO:0000313" key="6">
    <source>
        <dbReference type="Proteomes" id="UP000284243"/>
    </source>
</evidence>
<keyword evidence="1" id="KW-0805">Transcription regulation</keyword>
<dbReference type="SUPFAM" id="SSF46689">
    <property type="entry name" value="Homeodomain-like"/>
    <property type="match status" value="1"/>
</dbReference>
<dbReference type="GO" id="GO:0043565">
    <property type="term" value="F:sequence-specific DNA binding"/>
    <property type="evidence" value="ECO:0007669"/>
    <property type="project" value="InterPro"/>
</dbReference>
<dbReference type="GO" id="GO:0003700">
    <property type="term" value="F:DNA-binding transcription factor activity"/>
    <property type="evidence" value="ECO:0007669"/>
    <property type="project" value="InterPro"/>
</dbReference>
<feature type="domain" description="HTH araC/xylS-type" evidence="4">
    <location>
        <begin position="196"/>
        <end position="294"/>
    </location>
</feature>
<dbReference type="InterPro" id="IPR020449">
    <property type="entry name" value="Tscrpt_reg_AraC-type_HTH"/>
</dbReference>
<comment type="caution">
    <text evidence="5">The sequence shown here is derived from an EMBL/GenBank/DDBJ whole genome shotgun (WGS) entry which is preliminary data.</text>
</comment>
<dbReference type="Pfam" id="PF12833">
    <property type="entry name" value="HTH_18"/>
    <property type="match status" value="1"/>
</dbReference>
<gene>
    <name evidence="5" type="ORF">DWW57_04635</name>
</gene>
<accession>A0A412TVG8</accession>
<evidence type="ECO:0000259" key="4">
    <source>
        <dbReference type="PROSITE" id="PS01124"/>
    </source>
</evidence>
<dbReference type="PRINTS" id="PR00032">
    <property type="entry name" value="HTHARAC"/>
</dbReference>
<dbReference type="PANTHER" id="PTHR43280">
    <property type="entry name" value="ARAC-FAMILY TRANSCRIPTIONAL REGULATOR"/>
    <property type="match status" value="1"/>
</dbReference>
<keyword evidence="2" id="KW-0238">DNA-binding</keyword>
<evidence type="ECO:0000313" key="5">
    <source>
        <dbReference type="EMBL" id="RGU57783.1"/>
    </source>
</evidence>
<organism evidence="5 6">
    <name type="scientific">Odoribacter splanchnicus</name>
    <dbReference type="NCBI Taxonomy" id="28118"/>
    <lineage>
        <taxon>Bacteria</taxon>
        <taxon>Pseudomonadati</taxon>
        <taxon>Bacteroidota</taxon>
        <taxon>Bacteroidia</taxon>
        <taxon>Bacteroidales</taxon>
        <taxon>Odoribacteraceae</taxon>
        <taxon>Odoribacter</taxon>
    </lineage>
</organism>
<name>A0A412TVG8_9BACT</name>
<keyword evidence="3" id="KW-0804">Transcription</keyword>
<dbReference type="Gene3D" id="1.10.10.60">
    <property type="entry name" value="Homeodomain-like"/>
    <property type="match status" value="1"/>
</dbReference>
<dbReference type="RefSeq" id="WP_118160069.1">
    <property type="nucleotide sequence ID" value="NZ_CABJFF010000008.1"/>
</dbReference>
<evidence type="ECO:0000256" key="3">
    <source>
        <dbReference type="ARBA" id="ARBA00023163"/>
    </source>
</evidence>
<dbReference type="AlphaFoldDB" id="A0A412TVG8"/>
<dbReference type="InterPro" id="IPR018060">
    <property type="entry name" value="HTH_AraC"/>
</dbReference>
<dbReference type="PROSITE" id="PS01124">
    <property type="entry name" value="HTH_ARAC_FAMILY_2"/>
    <property type="match status" value="1"/>
</dbReference>
<dbReference type="SMART" id="SM00342">
    <property type="entry name" value="HTH_ARAC"/>
    <property type="match status" value="1"/>
</dbReference>
<reference evidence="5 6" key="1">
    <citation type="submission" date="2018-08" db="EMBL/GenBank/DDBJ databases">
        <title>A genome reference for cultivated species of the human gut microbiota.</title>
        <authorList>
            <person name="Zou Y."/>
            <person name="Xue W."/>
            <person name="Luo G."/>
        </authorList>
    </citation>
    <scope>NUCLEOTIDE SEQUENCE [LARGE SCALE GENOMIC DNA]</scope>
    <source>
        <strain evidence="5 6">AF16-14</strain>
    </source>
</reference>
<sequence>MLNRIHSPQDCLSSLWDKSFLQERGIASFFLTEKNTFENTPLFDGIFRYLLIQKGTAQITITGLEYFLKPSCLVVLAPEYYCQFTEIGSDFQGSLLLVDKSYLDTLPASDKMYRHITKVMLQQRQVNLLNQQQHRIVSESIHTIQEKLKLTHHHLKHEIIQNALVTFLLELSNIWIENHWNLLDEPYQIRYEYILKRFFDSLMQNYRREHLVPFYADQLNITTQYLSSVIKSLTGRTPSQFIFERLYCEARALLDHPDLSIKEIAELLHFSDQSAFGKFFKKRYGQSPVDYRKRHPI</sequence>